<dbReference type="Gene3D" id="3.80.10.10">
    <property type="entry name" value="Ribonuclease Inhibitor"/>
    <property type="match status" value="4"/>
</dbReference>
<dbReference type="InterPro" id="IPR002110">
    <property type="entry name" value="Ankyrin_rpt"/>
</dbReference>
<accession>A0AAE1Z7B1</accession>
<comment type="caution">
    <text evidence="3">The sequence shown here is derived from an EMBL/GenBank/DDBJ whole genome shotgun (WGS) entry which is preliminary data.</text>
</comment>
<dbReference type="Gene3D" id="3.40.50.300">
    <property type="entry name" value="P-loop containing nucleotide triphosphate hydrolases"/>
    <property type="match status" value="2"/>
</dbReference>
<dbReference type="SUPFAM" id="SSF48403">
    <property type="entry name" value="Ankyrin repeat"/>
    <property type="match status" value="1"/>
</dbReference>
<dbReference type="InterPro" id="IPR001611">
    <property type="entry name" value="Leu-rich_rpt"/>
</dbReference>
<keyword evidence="1" id="KW-0433">Leucine-rich repeat</keyword>
<evidence type="ECO:0000256" key="2">
    <source>
        <dbReference type="ARBA" id="ARBA00022737"/>
    </source>
</evidence>
<dbReference type="Proteomes" id="UP001292079">
    <property type="component" value="Unassembled WGS sequence"/>
</dbReference>
<gene>
    <name evidence="3" type="ORF">MN116_008335</name>
</gene>
<dbReference type="SMART" id="SM00248">
    <property type="entry name" value="ANK"/>
    <property type="match status" value="7"/>
</dbReference>
<dbReference type="InterPro" id="IPR032675">
    <property type="entry name" value="LRR_dom_sf"/>
</dbReference>
<dbReference type="InterPro" id="IPR003591">
    <property type="entry name" value="Leu-rich_rpt_typical-subtyp"/>
</dbReference>
<organism evidence="3 4">
    <name type="scientific">Schistosoma mekongi</name>
    <name type="common">Parasitic worm</name>
    <dbReference type="NCBI Taxonomy" id="38744"/>
    <lineage>
        <taxon>Eukaryota</taxon>
        <taxon>Metazoa</taxon>
        <taxon>Spiralia</taxon>
        <taxon>Lophotrochozoa</taxon>
        <taxon>Platyhelminthes</taxon>
        <taxon>Trematoda</taxon>
        <taxon>Digenea</taxon>
        <taxon>Strigeidida</taxon>
        <taxon>Schistosomatoidea</taxon>
        <taxon>Schistosomatidae</taxon>
        <taxon>Schistosoma</taxon>
    </lineage>
</organism>
<dbReference type="InterPro" id="IPR027417">
    <property type="entry name" value="P-loop_NTPase"/>
</dbReference>
<evidence type="ECO:0000313" key="3">
    <source>
        <dbReference type="EMBL" id="KAK4468172.1"/>
    </source>
</evidence>
<dbReference type="SMART" id="SM00369">
    <property type="entry name" value="LRR_TYP"/>
    <property type="match status" value="6"/>
</dbReference>
<keyword evidence="4" id="KW-1185">Reference proteome</keyword>
<dbReference type="SUPFAM" id="SSF52540">
    <property type="entry name" value="P-loop containing nucleoside triphosphate hydrolases"/>
    <property type="match status" value="1"/>
</dbReference>
<dbReference type="EMBL" id="JALJAT010000007">
    <property type="protein sequence ID" value="KAK4468172.1"/>
    <property type="molecule type" value="Genomic_DNA"/>
</dbReference>
<reference evidence="3" key="2">
    <citation type="journal article" date="2023" name="Infect Dis Poverty">
        <title>Chromosome-scale genome of the human blood fluke Schistosoma mekongi and its implications for public health.</title>
        <authorList>
            <person name="Zhou M."/>
            <person name="Xu L."/>
            <person name="Xu D."/>
            <person name="Chen W."/>
            <person name="Khan J."/>
            <person name="Hu Y."/>
            <person name="Huang H."/>
            <person name="Wei H."/>
            <person name="Zhang Y."/>
            <person name="Chusongsang P."/>
            <person name="Tanasarnprasert K."/>
            <person name="Hu X."/>
            <person name="Limpanont Y."/>
            <person name="Lv Z."/>
        </authorList>
    </citation>
    <scope>NUCLEOTIDE SEQUENCE</scope>
    <source>
        <strain evidence="3">LV_2022a</strain>
    </source>
</reference>
<evidence type="ECO:0000256" key="1">
    <source>
        <dbReference type="ARBA" id="ARBA00022614"/>
    </source>
</evidence>
<protein>
    <submittedName>
        <fullName evidence="3">Uncharacterized protein</fullName>
    </submittedName>
</protein>
<dbReference type="InterPro" id="IPR036770">
    <property type="entry name" value="Ankyrin_rpt-contain_sf"/>
</dbReference>
<dbReference type="SUPFAM" id="SSF52058">
    <property type="entry name" value="L domain-like"/>
    <property type="match status" value="1"/>
</dbReference>
<sequence length="2572" mass="294446">MYNDIIVNDDSERLIKVLSGPLSNSQIYQLAYSSIVNKSYSCMQCVLKHSQLDFYEPFEADGFFIPIIYHAIRLGNLDACKVLMKYGLNPLVCTGLCQLNNPEVICEDVVQFSFRFASNSYDKRAIALLFQTFLCKFITNLVEACKNGDYELIDQLLFSPNSLRIRCTIKNFANREFKHSTNFSSSPELSSNHFKYIHQPLTSLISNSFKSLKFNKYLFWSPGSSRDHHAEETQQHVHHQQQHRSLLELFSSEEILLWNSDESLNSHRLLSLTDLWEWARNQVKPLLLICVQNNYIHCMDKLLQVGFQVIPVSSTSERLELNRNFNNVNFNCPQSNNVLKPLVEDIRSVRKQLLWIESVYSTEDSAVHAAIRLDRIEAVKSIIRWDPDSLAITIAGNEMGMLPIHIACALNRLHCLQLILSVNNVPASSHFDSQHDANIESATNVKCCALFSCRIHESPGLYRHYYCIDQLDTYHLTAFLLAVIHEHVSVVRELLIFTVKAIKLTHHTELDDYRTDPNFNRDHHRLTFHNIDKFTYSNQFNNNDTINQQLSPLLDNNIDNVYADICPIDINRKISACWYFAVTTIHDDNNTNSYISADYNRPIIIINPRCHQSLDGYAVCGYFNALQLSIMTGNIELLSIMVDYLNREVNTCCTSCIHGQCYTQDNLKPSLQSIITSPLGLACCLAEADENKAVQVASILLNTGAVDINNHLFMYTMRKSFHKLAGLLFINETLKSVELNKSLIENNEVITKHLNLSNKSIQPPIISNSFWYLSPFMPQWIKLIEDALEFSDSKLSMLFPTSSSSSVSVSQSVVKENNYFSRELSKYISQLILSAPPPSFSIKFYNNISCQLITRITMSNCGLQTLPWCLFNCVTNLKELDLSKNHIRHLPRKLPNVPMAYREPQTISSCWSTSLIYLDLSDNYLEYLPTWLFVNQYEYEHGMMISSNGKPRNCQNNLTENYTHNVVASINTNDCIDSRYRRRCYSENAINTNNFSSLHHAPLMTDSFAPNLLHLLLSKNQLCTLPCEIWAGSSWCKLEFLDLSWNKISYLPFPNVLKVQFEHSRHMYKQSLYMKTQCLQETSQGQSISNTVQYPAFNSESILLPTDHILTSIMNHHQSIKNCNNNDNEIFERRSVHSFYPNGHTSHLTHLWLHHNFLKSLRLTNPTISNHSTIRTLSTRLPQNFSLAQICPNLAYLDASYNFIENFSDLFLCPERIVHIDLSYNRMKISDSQQQLEQHGPYNSPSSLSCQFGSSTSVLSINMGLYDKNTSNFLSHLLHRWNTDKLTRCSYFSKLEHLNLRGNQFHLFTCCANTLSNLSSEFKIFSRSQLFLSSLALSSSEVISSKQEHVLFPKLKSLDLGENPHLHCICPSLVYLTNLQYLSLDHCITLCELPGDLFRLPNLQSILLNKTPFVKYLLPSIVPNIKRDQIIDDNDFPDLSKKIYTQRILSCLKLVTDQPSPYTRFRIMVVGPTGVGKTTLVRLLKESATAKSSHESDLNRISIRTDQSPTSLSLFSSSPPPSMQSDINGNIPNHLLPLVQVTNLVITRRNSKTVESINYKIASDNKNVKDDFSETLSFDIWDVERNSITTNTLSTPDGNNNNNGSSIHTSLSVLDYPSEILMDSQLGMHCELTIYLALWRVSDGLLGLNRIAPWLMKIKSVSSKSPIILIGTHFNDCISNMNIYATQQTSNASSKYPTGNSLSNNISSINSSKFKSKFLQNSLKHHLKLMDQLVRSLFCTNRDLNAYGLPHLYSHMFLNLSLTNMSGKDSEVLMANIYDLCTLIHNAALSFKINNRTADILLPNISITPSSSHSFSKLLIPKLYHYAKIITEQLSIEMLSAQLPPIMEVNKFIFKLNKRLSELLPHPTRVWLPSILDNNRDVSIGLSPTSPLSSSSSSSSSLYITSCTHEFSTYSDIKGILLFLNQIGTILHFSCHKFLKNHIILSPVWLLNTLLKLIITLHNQQLFDMFMNSSLKTELMFNAVQHSELVRSLPNINRLLYHYNSNNDCKHIPKHDDSFHSMKHNSAVISSSYLEDFLKSFIRNTIITNDNTNPNAHMDFFNDVLLEDIFMCIFKQFDLIVAINHNDDCFKPDHDMKMKKTVKMKQFMLPSLLAARCFHPNLLHSYLEPAVIRYKVSHSSLSVSRYRPRYVHSQSKKESVKSNVHRTDIDCNNKKMIKNNHIFPQLCCWRVQTSTNKEIVRLYAVTYIPPGFWTQLNRRLLNDSSLHEICRRVYCLSKLPSELCKQLTSDYVHEDVSSGCDYDSCTNHDDNIGNSVSHHNNLKPEWTVWKRGMRLSLGHGQIGLARLQQLTLTNCALLRNRSLKQSFLNSSQKLSSPYSFSMNTDEPHSKLLQLQNFEEWDEPCAIAGEEVINKQNRKSLSNQCISNDDIFHFIEENKQHTSTLSNVNSDVYRSGIVETIKHSYEERCLRLMHWVQQQDKYEQKQLHSFMKLSNSLLITSMSTTRAAESPSLITTNKDETTKAASDFKLHSHGCLIDREHDAFQNSCLIEIYLPNLNIYWKYKQSKSPSNQTDKCSTIHSSGISYDPLKVDCQRNHNKFQEHCLSPKSTGNR</sequence>
<proteinExistence type="predicted"/>
<dbReference type="Gene3D" id="1.25.40.20">
    <property type="entry name" value="Ankyrin repeat-containing domain"/>
    <property type="match status" value="1"/>
</dbReference>
<name>A0AAE1Z7B1_SCHME</name>
<dbReference type="PROSITE" id="PS51450">
    <property type="entry name" value="LRR"/>
    <property type="match status" value="3"/>
</dbReference>
<dbReference type="GO" id="GO:0009966">
    <property type="term" value="P:regulation of signal transduction"/>
    <property type="evidence" value="ECO:0007669"/>
    <property type="project" value="UniProtKB-ARBA"/>
</dbReference>
<dbReference type="SUPFAM" id="SSF52047">
    <property type="entry name" value="RNI-like"/>
    <property type="match status" value="1"/>
</dbReference>
<evidence type="ECO:0000313" key="4">
    <source>
        <dbReference type="Proteomes" id="UP001292079"/>
    </source>
</evidence>
<keyword evidence="2" id="KW-0677">Repeat</keyword>
<reference evidence="3" key="1">
    <citation type="submission" date="2022-04" db="EMBL/GenBank/DDBJ databases">
        <authorList>
            <person name="Xu L."/>
            <person name="Lv Z."/>
        </authorList>
    </citation>
    <scope>NUCLEOTIDE SEQUENCE</scope>
    <source>
        <strain evidence="3">LV_2022a</strain>
    </source>
</reference>